<dbReference type="GO" id="GO:0005507">
    <property type="term" value="F:copper ion binding"/>
    <property type="evidence" value="ECO:0007669"/>
    <property type="project" value="InterPro"/>
</dbReference>
<comment type="catalytic activity">
    <reaction evidence="10">
        <text>4 Fe(II)-[cytochrome c] + O2 + 8 H(+)(in) = 4 Fe(III)-[cytochrome c] + 2 H2O + 4 H(+)(out)</text>
        <dbReference type="Rhea" id="RHEA:11436"/>
        <dbReference type="Rhea" id="RHEA-COMP:10350"/>
        <dbReference type="Rhea" id="RHEA-COMP:14399"/>
        <dbReference type="ChEBI" id="CHEBI:15377"/>
        <dbReference type="ChEBI" id="CHEBI:15378"/>
        <dbReference type="ChEBI" id="CHEBI:15379"/>
        <dbReference type="ChEBI" id="CHEBI:29033"/>
        <dbReference type="ChEBI" id="CHEBI:29034"/>
        <dbReference type="EC" id="7.1.1.9"/>
    </reaction>
</comment>
<evidence type="ECO:0000256" key="10">
    <source>
        <dbReference type="ARBA" id="ARBA00047816"/>
    </source>
</evidence>
<evidence type="ECO:0000313" key="13">
    <source>
        <dbReference type="EMBL" id="GHF32226.1"/>
    </source>
</evidence>
<keyword evidence="7 11" id="KW-0472">Membrane</keyword>
<dbReference type="Gene3D" id="2.60.40.420">
    <property type="entry name" value="Cupredoxins - blue copper proteins"/>
    <property type="match status" value="1"/>
</dbReference>
<dbReference type="GO" id="GO:0042773">
    <property type="term" value="P:ATP synthesis coupled electron transport"/>
    <property type="evidence" value="ECO:0007669"/>
    <property type="project" value="TreeGrafter"/>
</dbReference>
<proteinExistence type="inferred from homology"/>
<keyword evidence="14" id="KW-1185">Reference proteome</keyword>
<keyword evidence="5" id="KW-0249">Electron transport</keyword>
<comment type="caution">
    <text evidence="13">The sequence shown here is derived from an EMBL/GenBank/DDBJ whole genome shotgun (WGS) entry which is preliminary data.</text>
</comment>
<evidence type="ECO:0000256" key="5">
    <source>
        <dbReference type="ARBA" id="ARBA00022982"/>
    </source>
</evidence>
<dbReference type="PROSITE" id="PS00078">
    <property type="entry name" value="COX2"/>
    <property type="match status" value="1"/>
</dbReference>
<dbReference type="GO" id="GO:0004129">
    <property type="term" value="F:cytochrome-c oxidase activity"/>
    <property type="evidence" value="ECO:0007669"/>
    <property type="project" value="UniProtKB-EC"/>
</dbReference>
<dbReference type="Proteomes" id="UP000658656">
    <property type="component" value="Unassembled WGS sequence"/>
</dbReference>
<dbReference type="AlphaFoldDB" id="A0A8H9ISG7"/>
<accession>A0A8H9ISG7</accession>
<evidence type="ECO:0000256" key="7">
    <source>
        <dbReference type="ARBA" id="ARBA00023136"/>
    </source>
</evidence>
<keyword evidence="11" id="KW-0812">Transmembrane</keyword>
<feature type="transmembrane region" description="Helical" evidence="11">
    <location>
        <begin position="15"/>
        <end position="34"/>
    </location>
</feature>
<protein>
    <recommendedName>
        <fullName evidence="9">Cytochrome aa3 subunit 2</fullName>
    </recommendedName>
</protein>
<feature type="transmembrane region" description="Helical" evidence="11">
    <location>
        <begin position="54"/>
        <end position="72"/>
    </location>
</feature>
<dbReference type="InterPro" id="IPR045187">
    <property type="entry name" value="CcO_II"/>
</dbReference>
<dbReference type="InterPro" id="IPR002429">
    <property type="entry name" value="CcO_II-like_C"/>
</dbReference>
<name>A0A8H9ISG7_9PSEU</name>
<evidence type="ECO:0000256" key="11">
    <source>
        <dbReference type="SAM" id="Phobius"/>
    </source>
</evidence>
<evidence type="ECO:0000313" key="14">
    <source>
        <dbReference type="Proteomes" id="UP000658656"/>
    </source>
</evidence>
<dbReference type="EMBL" id="BNAV01000001">
    <property type="protein sequence ID" value="GHF32226.1"/>
    <property type="molecule type" value="Genomic_DNA"/>
</dbReference>
<keyword evidence="3" id="KW-0813">Transport</keyword>
<evidence type="ECO:0000256" key="2">
    <source>
        <dbReference type="ARBA" id="ARBA00007866"/>
    </source>
</evidence>
<evidence type="ECO:0000256" key="8">
    <source>
        <dbReference type="ARBA" id="ARBA00024688"/>
    </source>
</evidence>
<reference evidence="13" key="1">
    <citation type="journal article" date="2014" name="Int. J. Syst. Evol. Microbiol.">
        <title>Complete genome sequence of Corynebacterium casei LMG S-19264T (=DSM 44701T), isolated from a smear-ripened cheese.</title>
        <authorList>
            <consortium name="US DOE Joint Genome Institute (JGI-PGF)"/>
            <person name="Walter F."/>
            <person name="Albersmeier A."/>
            <person name="Kalinowski J."/>
            <person name="Ruckert C."/>
        </authorList>
    </citation>
    <scope>NUCLEOTIDE SEQUENCE</scope>
    <source>
        <strain evidence="13">CGMCC 4.7679</strain>
    </source>
</reference>
<gene>
    <name evidence="13" type="ORF">GCM10017566_00900</name>
</gene>
<evidence type="ECO:0000256" key="4">
    <source>
        <dbReference type="ARBA" id="ARBA00022723"/>
    </source>
</evidence>
<reference evidence="13" key="2">
    <citation type="submission" date="2020-09" db="EMBL/GenBank/DDBJ databases">
        <authorList>
            <person name="Sun Q."/>
            <person name="Zhou Y."/>
        </authorList>
    </citation>
    <scope>NUCLEOTIDE SEQUENCE</scope>
    <source>
        <strain evidence="13">CGMCC 4.7679</strain>
    </source>
</reference>
<evidence type="ECO:0000256" key="9">
    <source>
        <dbReference type="ARBA" id="ARBA00031399"/>
    </source>
</evidence>
<sequence length="216" mass="23834">MEFRDAFQRMISFEGLVAGIVFVLVGIAVALALLLSRKRSGDTRRRSSHPVVEIGYAVVLAAIAGAIAYVSASANNDLSAQVKPESATTPPAARVDVDAFQWCWRFQYHEPEKSVTGSCGDRNTDLPTLVVPAGEPVQLNISSSDVQHSFWIPDLRVKVDAFPDHTNAVTLTFDHEGQWLGRCAEFCGSYHTEMHFWVRVVSPQQYQQWLAQGGQA</sequence>
<keyword evidence="11" id="KW-1133">Transmembrane helix</keyword>
<dbReference type="InterPro" id="IPR001505">
    <property type="entry name" value="Copper_CuA"/>
</dbReference>
<dbReference type="PRINTS" id="PR01166">
    <property type="entry name" value="CYCOXIDASEII"/>
</dbReference>
<dbReference type="PROSITE" id="PS50857">
    <property type="entry name" value="COX2_CUA"/>
    <property type="match status" value="1"/>
</dbReference>
<dbReference type="InterPro" id="IPR008972">
    <property type="entry name" value="Cupredoxin"/>
</dbReference>
<evidence type="ECO:0000259" key="12">
    <source>
        <dbReference type="PROSITE" id="PS50857"/>
    </source>
</evidence>
<evidence type="ECO:0000256" key="6">
    <source>
        <dbReference type="ARBA" id="ARBA00023008"/>
    </source>
</evidence>
<dbReference type="PANTHER" id="PTHR22888">
    <property type="entry name" value="CYTOCHROME C OXIDASE, SUBUNIT II"/>
    <property type="match status" value="1"/>
</dbReference>
<keyword evidence="6" id="KW-0186">Copper</keyword>
<comment type="similarity">
    <text evidence="2">Belongs to the cytochrome c oxidase subunit 2 family.</text>
</comment>
<evidence type="ECO:0000256" key="1">
    <source>
        <dbReference type="ARBA" id="ARBA00004370"/>
    </source>
</evidence>
<dbReference type="PANTHER" id="PTHR22888:SF9">
    <property type="entry name" value="CYTOCHROME C OXIDASE SUBUNIT 2"/>
    <property type="match status" value="1"/>
</dbReference>
<keyword evidence="4" id="KW-0479">Metal-binding</keyword>
<organism evidence="13 14">
    <name type="scientific">Amycolatopsis bartoniae</name>
    <dbReference type="NCBI Taxonomy" id="941986"/>
    <lineage>
        <taxon>Bacteria</taxon>
        <taxon>Bacillati</taxon>
        <taxon>Actinomycetota</taxon>
        <taxon>Actinomycetes</taxon>
        <taxon>Pseudonocardiales</taxon>
        <taxon>Pseudonocardiaceae</taxon>
        <taxon>Amycolatopsis</taxon>
    </lineage>
</organism>
<comment type="function">
    <text evidence="8">Subunits I and II form the functional core of the enzyme complex. Electrons originating in cytochrome c are transferred via heme a and Cu(A) to the binuclear center formed by heme a3 and Cu(B).</text>
</comment>
<evidence type="ECO:0000256" key="3">
    <source>
        <dbReference type="ARBA" id="ARBA00022448"/>
    </source>
</evidence>
<dbReference type="OrthoDB" id="9781261at2"/>
<feature type="domain" description="Cytochrome oxidase subunit II copper A binding" evidence="12">
    <location>
        <begin position="90"/>
        <end position="212"/>
    </location>
</feature>
<dbReference type="GO" id="GO:0016020">
    <property type="term" value="C:membrane"/>
    <property type="evidence" value="ECO:0007669"/>
    <property type="project" value="UniProtKB-SubCell"/>
</dbReference>
<comment type="subcellular location">
    <subcellularLocation>
        <location evidence="1">Membrane</location>
    </subcellularLocation>
</comment>
<dbReference type="SUPFAM" id="SSF49503">
    <property type="entry name" value="Cupredoxins"/>
    <property type="match status" value="1"/>
</dbReference>
<dbReference type="Pfam" id="PF00116">
    <property type="entry name" value="COX2"/>
    <property type="match status" value="1"/>
</dbReference>